<evidence type="ECO:0000256" key="1">
    <source>
        <dbReference type="SAM" id="SignalP"/>
    </source>
</evidence>
<evidence type="ECO:0000313" key="2">
    <source>
        <dbReference type="EMBL" id="TYA12254.1"/>
    </source>
</evidence>
<proteinExistence type="predicted"/>
<name>A0A5D0CSE7_9BACL</name>
<evidence type="ECO:0008006" key="4">
    <source>
        <dbReference type="Google" id="ProtNLM"/>
    </source>
</evidence>
<keyword evidence="3" id="KW-1185">Reference proteome</keyword>
<comment type="caution">
    <text evidence="2">The sequence shown here is derived from an EMBL/GenBank/DDBJ whole genome shotgun (WGS) entry which is preliminary data.</text>
</comment>
<dbReference type="InterPro" id="IPR015943">
    <property type="entry name" value="WD40/YVTN_repeat-like_dom_sf"/>
</dbReference>
<reference evidence="2 3" key="1">
    <citation type="submission" date="2019-08" db="EMBL/GenBank/DDBJ databases">
        <title>Genome sequencing of Paenibacillus faecis DSM 23593(T).</title>
        <authorList>
            <person name="Kook J.-K."/>
            <person name="Park S.-N."/>
            <person name="Lim Y.K."/>
        </authorList>
    </citation>
    <scope>NUCLEOTIDE SEQUENCE [LARGE SCALE GENOMIC DNA]</scope>
    <source>
        <strain evidence="2 3">DSM 23593</strain>
    </source>
</reference>
<feature type="signal peptide" evidence="1">
    <location>
        <begin position="1"/>
        <end position="22"/>
    </location>
</feature>
<organism evidence="2 3">
    <name type="scientific">Paenibacillus faecis</name>
    <dbReference type="NCBI Taxonomy" id="862114"/>
    <lineage>
        <taxon>Bacteria</taxon>
        <taxon>Bacillati</taxon>
        <taxon>Bacillota</taxon>
        <taxon>Bacilli</taxon>
        <taxon>Bacillales</taxon>
        <taxon>Paenibacillaceae</taxon>
        <taxon>Paenibacillus</taxon>
    </lineage>
</organism>
<dbReference type="Gene3D" id="2.130.10.10">
    <property type="entry name" value="YVTN repeat-like/Quinoprotein amine dehydrogenase"/>
    <property type="match status" value="1"/>
</dbReference>
<protein>
    <recommendedName>
        <fullName evidence="4">Photosynthesis system II assembly factor Ycf48/Hcf136-like domain-containing protein</fullName>
    </recommendedName>
</protein>
<dbReference type="AlphaFoldDB" id="A0A5D0CSE7"/>
<evidence type="ECO:0000313" key="3">
    <source>
        <dbReference type="Proteomes" id="UP000325218"/>
    </source>
</evidence>
<accession>A0A5D0CSE7</accession>
<dbReference type="InterPro" id="IPR036278">
    <property type="entry name" value="Sialidase_sf"/>
</dbReference>
<dbReference type="EMBL" id="VSDO01000003">
    <property type="protein sequence ID" value="TYA12254.1"/>
    <property type="molecule type" value="Genomic_DNA"/>
</dbReference>
<feature type="chain" id="PRO_5039270011" description="Photosynthesis system II assembly factor Ycf48/Hcf136-like domain-containing protein" evidence="1">
    <location>
        <begin position="23"/>
        <end position="666"/>
    </location>
</feature>
<gene>
    <name evidence="2" type="ORF">FRY98_16220</name>
</gene>
<dbReference type="SUPFAM" id="SSF110296">
    <property type="entry name" value="Oligoxyloglucan reducing end-specific cellobiohydrolase"/>
    <property type="match status" value="1"/>
</dbReference>
<keyword evidence="1" id="KW-0732">Signal</keyword>
<dbReference type="Proteomes" id="UP000325218">
    <property type="component" value="Unassembled WGS sequence"/>
</dbReference>
<dbReference type="SUPFAM" id="SSF50939">
    <property type="entry name" value="Sialidases"/>
    <property type="match status" value="2"/>
</dbReference>
<dbReference type="OrthoDB" id="6987826at2"/>
<dbReference type="RefSeq" id="WP_148453799.1">
    <property type="nucleotide sequence ID" value="NZ_VSDO01000003.1"/>
</dbReference>
<sequence>MRRSALVMVVCLSFLLSLWGGAVPQADALGAYPELDSITLQEPAVSMGEGWTLDTTFSSNAPYALTKGNNNEYIAVGPYGTVMKSKDGVSWKALSKFGNYHLTTIEWDGTKYVMFGNNTEYDMDLYRKPSEGFVSTDGLTWTKLDFNPGETIENLAWGQGGFVALGTKHVFTSKDGENWATSYTLKSERGWNTLKYVNGTYFVSSYDQNYVLVSKDGLGWSAKTYNAAAGVRDLVWTGHQYIGVGNGIYTSTDGTTWKKQGKSPNGVQLQTIVYGNNMYIVTGASGNNEGVNINVAYTSRDGASWRKVDLSYLHANIYTIYPVKSGFAGIGSNDRQDHPDGTYSIYTKDGSSWSYRMIGTATSGDFNGLATNGKRTVAVGSYGSVIYTDDGKTWRSSSPFAYRGRLGRASLFDVAWGANKFVAVGNGGAYYSADGTTWKPAKIKFRDQFGDLRNVMWAGKFFVASDQVYGVYTSKDGVSWTRVDSVSNDWLTSMVWDGKRLLATFQVYNEYKPSTTKIMQTTDGVHWKLLKTLDMSEVFLAWNGSTYVVANQYIPTKTWVSKDGVNWSKKTTNLVQDKDGFNFLTAFDGSFYAMYHSFEELGEGGYDLYDNYYVSKDGVQWRKVTIPDKHPGVSIFGTEMMKDGIKMYGKYIFIGTYGEIMYANKL</sequence>